<gene>
    <name evidence="13 15" type="primary">gmk</name>
    <name evidence="16" type="ORF">HT99x_001315</name>
    <name evidence="15" type="ORF">HT99x_01907</name>
</gene>
<comment type="function">
    <text evidence="1 13">Essential for recycling GMP and indirectly, cGMP.</text>
</comment>
<dbReference type="AlphaFoldDB" id="A0A0Q9YJX7"/>
<evidence type="ECO:0000313" key="16">
    <source>
        <dbReference type="EMBL" id="MCS5710059.1"/>
    </source>
</evidence>
<organism evidence="15">
    <name type="scientific">Candidatus Berkiella aquae</name>
    <dbReference type="NCBI Taxonomy" id="295108"/>
    <lineage>
        <taxon>Bacteria</taxon>
        <taxon>Pseudomonadati</taxon>
        <taxon>Pseudomonadota</taxon>
        <taxon>Gammaproteobacteria</taxon>
        <taxon>Candidatus Berkiellales</taxon>
        <taxon>Candidatus Berkiellaceae</taxon>
        <taxon>Candidatus Berkiella</taxon>
    </lineage>
</organism>
<reference evidence="16" key="3">
    <citation type="submission" date="2021-06" db="EMBL/GenBank/DDBJ databases">
        <title>Genomic Description and Analysis of Intracellular Bacteria, Candidatus Berkiella cookevillensis and Candidatus Berkiella aquae.</title>
        <authorList>
            <person name="Kidane D.T."/>
            <person name="Mehari Y.T."/>
            <person name="Rice F.C."/>
            <person name="Arivett B.A."/>
            <person name="Farone A.L."/>
            <person name="Berk S.G."/>
            <person name="Farone M.B."/>
        </authorList>
    </citation>
    <scope>NUCLEOTIDE SEQUENCE</scope>
    <source>
        <strain evidence="16">HT99</strain>
    </source>
</reference>
<dbReference type="Pfam" id="PF00625">
    <property type="entry name" value="Guanylate_kin"/>
    <property type="match status" value="1"/>
</dbReference>
<evidence type="ECO:0000256" key="1">
    <source>
        <dbReference type="ARBA" id="ARBA00003531"/>
    </source>
</evidence>
<dbReference type="NCBIfam" id="TIGR03263">
    <property type="entry name" value="guanyl_kin"/>
    <property type="match status" value="1"/>
</dbReference>
<dbReference type="EMBL" id="LKAJ01000007">
    <property type="protein sequence ID" value="KRG20987.1"/>
    <property type="molecule type" value="Genomic_DNA"/>
</dbReference>
<feature type="binding site" evidence="13">
    <location>
        <begin position="12"/>
        <end position="19"/>
    </location>
    <ligand>
        <name>ATP</name>
        <dbReference type="ChEBI" id="CHEBI:30616"/>
    </ligand>
</feature>
<dbReference type="RefSeq" id="WP_075066530.1">
    <property type="nucleotide sequence ID" value="NZ_LKAJ02000001.1"/>
</dbReference>
<reference evidence="15" key="1">
    <citation type="submission" date="2015-09" db="EMBL/GenBank/DDBJ databases">
        <title>Draft Genome Sequences of Two Novel Amoeba-resistant Intranuclear Bacteria, Candidatus Berkiella cookevillensis and Candidatus Berkiella aquae.</title>
        <authorList>
            <person name="Mehari Y.T."/>
            <person name="Arivett B.A."/>
            <person name="Farone A.L."/>
            <person name="Gunderson J.H."/>
            <person name="Farone M.B."/>
        </authorList>
    </citation>
    <scope>NUCLEOTIDE SEQUENCE [LARGE SCALE GENOMIC DNA]</scope>
    <source>
        <strain evidence="15">HT99</strain>
    </source>
</reference>
<dbReference type="GO" id="GO:0004385">
    <property type="term" value="F:GMP kinase activity"/>
    <property type="evidence" value="ECO:0007669"/>
    <property type="project" value="UniProtKB-UniRule"/>
</dbReference>
<dbReference type="SMART" id="SM00072">
    <property type="entry name" value="GuKc"/>
    <property type="match status" value="1"/>
</dbReference>
<keyword evidence="17" id="KW-1185">Reference proteome</keyword>
<accession>A0A0Q9YJX7</accession>
<dbReference type="CDD" id="cd00071">
    <property type="entry name" value="GMPK"/>
    <property type="match status" value="1"/>
</dbReference>
<comment type="caution">
    <text evidence="15">The sequence shown here is derived from an EMBL/GenBank/DDBJ whole genome shotgun (WGS) entry which is preliminary data.</text>
</comment>
<evidence type="ECO:0000256" key="7">
    <source>
        <dbReference type="ARBA" id="ARBA00022679"/>
    </source>
</evidence>
<dbReference type="InterPro" id="IPR027417">
    <property type="entry name" value="P-loop_NTPase"/>
</dbReference>
<evidence type="ECO:0000256" key="12">
    <source>
        <dbReference type="ARBA" id="ARBA00048594"/>
    </source>
</evidence>
<evidence type="ECO:0000256" key="9">
    <source>
        <dbReference type="ARBA" id="ARBA00022777"/>
    </source>
</evidence>
<evidence type="ECO:0000256" key="3">
    <source>
        <dbReference type="ARBA" id="ARBA00005790"/>
    </source>
</evidence>
<dbReference type="EC" id="2.7.4.8" evidence="4 13"/>
<dbReference type="Proteomes" id="UP000051497">
    <property type="component" value="Unassembled WGS sequence"/>
</dbReference>
<keyword evidence="6 13" id="KW-0963">Cytoplasm</keyword>
<keyword evidence="7 13" id="KW-0808">Transferase</keyword>
<keyword evidence="8 13" id="KW-0547">Nucleotide-binding</keyword>
<dbReference type="PANTHER" id="PTHR23117:SF13">
    <property type="entry name" value="GUANYLATE KINASE"/>
    <property type="match status" value="1"/>
</dbReference>
<comment type="similarity">
    <text evidence="3 13">Belongs to the guanylate kinase family.</text>
</comment>
<dbReference type="EMBL" id="LKAJ02000001">
    <property type="protein sequence ID" value="MCS5710059.1"/>
    <property type="molecule type" value="Genomic_DNA"/>
</dbReference>
<dbReference type="Gene3D" id="3.30.63.10">
    <property type="entry name" value="Guanylate Kinase phosphate binding domain"/>
    <property type="match status" value="1"/>
</dbReference>
<keyword evidence="10 13" id="KW-0067">ATP-binding</keyword>
<dbReference type="OrthoDB" id="9808150at2"/>
<dbReference type="InterPro" id="IPR008145">
    <property type="entry name" value="GK/Ca_channel_bsu"/>
</dbReference>
<evidence type="ECO:0000256" key="10">
    <source>
        <dbReference type="ARBA" id="ARBA00022840"/>
    </source>
</evidence>
<evidence type="ECO:0000256" key="11">
    <source>
        <dbReference type="ARBA" id="ARBA00030128"/>
    </source>
</evidence>
<dbReference type="FunFam" id="3.30.63.10:FF:000005">
    <property type="entry name" value="Guanylate kinase"/>
    <property type="match status" value="1"/>
</dbReference>
<evidence type="ECO:0000256" key="5">
    <source>
        <dbReference type="ARBA" id="ARBA00016296"/>
    </source>
</evidence>
<reference evidence="16" key="2">
    <citation type="journal article" date="2016" name="Genome Announc.">
        <title>Draft Genome Sequences of Two Novel Amoeba-Resistant Intranuclear Bacteria, 'Candidatus Berkiella cookevillensis' and 'Candidatus Berkiella aquae'.</title>
        <authorList>
            <person name="Mehari Y.T."/>
            <person name="Arivett B.A."/>
            <person name="Farone A.L."/>
            <person name="Gunderson J.H."/>
            <person name="Farone M.B."/>
        </authorList>
    </citation>
    <scope>NUCLEOTIDE SEQUENCE</scope>
    <source>
        <strain evidence="16">HT99</strain>
    </source>
</reference>
<dbReference type="GO" id="GO:0005524">
    <property type="term" value="F:ATP binding"/>
    <property type="evidence" value="ECO:0007669"/>
    <property type="project" value="UniProtKB-UniRule"/>
</dbReference>
<evidence type="ECO:0000256" key="4">
    <source>
        <dbReference type="ARBA" id="ARBA00012961"/>
    </source>
</evidence>
<feature type="domain" description="Guanylate kinase-like" evidence="14">
    <location>
        <begin position="5"/>
        <end position="182"/>
    </location>
</feature>
<evidence type="ECO:0000256" key="6">
    <source>
        <dbReference type="ARBA" id="ARBA00022490"/>
    </source>
</evidence>
<dbReference type="InterPro" id="IPR020590">
    <property type="entry name" value="Guanylate_kinase_CS"/>
</dbReference>
<dbReference type="InterPro" id="IPR017665">
    <property type="entry name" value="Guanylate_kinase"/>
</dbReference>
<evidence type="ECO:0000256" key="13">
    <source>
        <dbReference type="HAMAP-Rule" id="MF_00328"/>
    </source>
</evidence>
<name>A0A0Q9YJX7_9GAMM</name>
<evidence type="ECO:0000256" key="8">
    <source>
        <dbReference type="ARBA" id="ARBA00022741"/>
    </source>
</evidence>
<protein>
    <recommendedName>
        <fullName evidence="5 13">Guanylate kinase</fullName>
        <ecNumber evidence="4 13">2.7.4.8</ecNumber>
    </recommendedName>
    <alternativeName>
        <fullName evidence="11 13">GMP kinase</fullName>
    </alternativeName>
</protein>
<dbReference type="PROSITE" id="PS50052">
    <property type="entry name" value="GUANYLATE_KINASE_2"/>
    <property type="match status" value="1"/>
</dbReference>
<dbReference type="GO" id="GO:0005829">
    <property type="term" value="C:cytosol"/>
    <property type="evidence" value="ECO:0007669"/>
    <property type="project" value="TreeGrafter"/>
</dbReference>
<evidence type="ECO:0000259" key="14">
    <source>
        <dbReference type="PROSITE" id="PS50052"/>
    </source>
</evidence>
<evidence type="ECO:0000313" key="15">
    <source>
        <dbReference type="EMBL" id="KRG20987.1"/>
    </source>
</evidence>
<evidence type="ECO:0000313" key="17">
    <source>
        <dbReference type="Proteomes" id="UP000051497"/>
    </source>
</evidence>
<comment type="subcellular location">
    <subcellularLocation>
        <location evidence="2 13">Cytoplasm</location>
    </subcellularLocation>
</comment>
<comment type="catalytic activity">
    <reaction evidence="12 13">
        <text>GMP + ATP = GDP + ADP</text>
        <dbReference type="Rhea" id="RHEA:20780"/>
        <dbReference type="ChEBI" id="CHEBI:30616"/>
        <dbReference type="ChEBI" id="CHEBI:58115"/>
        <dbReference type="ChEBI" id="CHEBI:58189"/>
        <dbReference type="ChEBI" id="CHEBI:456216"/>
        <dbReference type="EC" id="2.7.4.8"/>
    </reaction>
</comment>
<dbReference type="PATRIC" id="fig|1590043.3.peg.1945"/>
<keyword evidence="9 13" id="KW-0418">Kinase</keyword>
<dbReference type="InterPro" id="IPR008144">
    <property type="entry name" value="Guanylate_kin-like_dom"/>
</dbReference>
<sequence>MNLSGTLYIISAPSGGGKTSLVNAMLAELSNITVSISHTTRAPRVGEIEGKNYFFVDEATFRHHQEAGTFLEHAKVFNNWYGTSKTWVLEQLAKGIDVILEIDWQGAHAVKEQMECTSIFILPPSREVLLKRLVNRSQDSQAIIDVRMKQASQEISHHTEYDYVVVNDDFELALHDLKSIIIANRLRVVKQKVRYEALLHSLVVKEQ</sequence>
<dbReference type="HAMAP" id="MF_00328">
    <property type="entry name" value="Guanylate_kinase"/>
    <property type="match status" value="1"/>
</dbReference>
<dbReference type="SUPFAM" id="SSF52540">
    <property type="entry name" value="P-loop containing nucleoside triphosphate hydrolases"/>
    <property type="match status" value="1"/>
</dbReference>
<dbReference type="STRING" id="295108.HT99x_01907"/>
<dbReference type="Gene3D" id="3.40.50.300">
    <property type="entry name" value="P-loop containing nucleotide triphosphate hydrolases"/>
    <property type="match status" value="1"/>
</dbReference>
<evidence type="ECO:0000256" key="2">
    <source>
        <dbReference type="ARBA" id="ARBA00004496"/>
    </source>
</evidence>
<dbReference type="PANTHER" id="PTHR23117">
    <property type="entry name" value="GUANYLATE KINASE-RELATED"/>
    <property type="match status" value="1"/>
</dbReference>
<dbReference type="PROSITE" id="PS00856">
    <property type="entry name" value="GUANYLATE_KINASE_1"/>
    <property type="match status" value="1"/>
</dbReference>
<proteinExistence type="inferred from homology"/>